<dbReference type="CDD" id="cd09019">
    <property type="entry name" value="galactose_mutarotase_like"/>
    <property type="match status" value="1"/>
</dbReference>
<dbReference type="Pfam" id="PF01263">
    <property type="entry name" value="Aldose_epim"/>
    <property type="match status" value="1"/>
</dbReference>
<dbReference type="InterPro" id="IPR011013">
    <property type="entry name" value="Gal_mutarotase_sf_dom"/>
</dbReference>
<dbReference type="Proteomes" id="UP001230156">
    <property type="component" value="Unassembled WGS sequence"/>
</dbReference>
<dbReference type="GO" id="GO:0016853">
    <property type="term" value="F:isomerase activity"/>
    <property type="evidence" value="ECO:0007669"/>
    <property type="project" value="UniProtKB-KW"/>
</dbReference>
<dbReference type="InterPro" id="IPR008183">
    <property type="entry name" value="Aldose_1/G6P_1-epimerase"/>
</dbReference>
<comment type="caution">
    <text evidence="6">The sequence shown here is derived from an EMBL/GenBank/DDBJ whole genome shotgun (WGS) entry which is preliminary data.</text>
</comment>
<dbReference type="EC" id="5.1.3.3" evidence="5"/>
<evidence type="ECO:0000256" key="5">
    <source>
        <dbReference type="PIRNR" id="PIRNR005096"/>
    </source>
</evidence>
<dbReference type="RefSeq" id="WP_379956300.1">
    <property type="nucleotide sequence ID" value="NZ_JAUYVI010000004.1"/>
</dbReference>
<dbReference type="InterPro" id="IPR014718">
    <property type="entry name" value="GH-type_carb-bd"/>
</dbReference>
<reference evidence="7" key="1">
    <citation type="submission" date="2023-08" db="EMBL/GenBank/DDBJ databases">
        <title>Rhodospirillaceae gen. nov., a novel taxon isolated from the Yangtze River Yuezi River estuary sludge.</title>
        <authorList>
            <person name="Ruan L."/>
        </authorList>
    </citation>
    <scope>NUCLEOTIDE SEQUENCE [LARGE SCALE GENOMIC DNA]</scope>
    <source>
        <strain evidence="7">R-7</strain>
    </source>
</reference>
<dbReference type="PANTHER" id="PTHR10091:SF0">
    <property type="entry name" value="GALACTOSE MUTAROTASE"/>
    <property type="match status" value="1"/>
</dbReference>
<comment type="pathway">
    <text evidence="1 5">Carbohydrate metabolism; hexose metabolism.</text>
</comment>
<dbReference type="InterPro" id="IPR047215">
    <property type="entry name" value="Galactose_mutarotase-like"/>
</dbReference>
<evidence type="ECO:0000313" key="6">
    <source>
        <dbReference type="EMBL" id="MDQ7248819.1"/>
    </source>
</evidence>
<dbReference type="SUPFAM" id="SSF74650">
    <property type="entry name" value="Galactose mutarotase-like"/>
    <property type="match status" value="1"/>
</dbReference>
<accession>A0ABU0YM71</accession>
<comment type="catalytic activity">
    <reaction evidence="5">
        <text>alpha-D-glucose = beta-D-glucose</text>
        <dbReference type="Rhea" id="RHEA:10264"/>
        <dbReference type="ChEBI" id="CHEBI:15903"/>
        <dbReference type="ChEBI" id="CHEBI:17925"/>
        <dbReference type="EC" id="5.1.3.3"/>
    </reaction>
</comment>
<evidence type="ECO:0000256" key="3">
    <source>
        <dbReference type="ARBA" id="ARBA00023235"/>
    </source>
</evidence>
<dbReference type="Gene3D" id="2.70.98.10">
    <property type="match status" value="1"/>
</dbReference>
<evidence type="ECO:0000256" key="4">
    <source>
        <dbReference type="ARBA" id="ARBA00023277"/>
    </source>
</evidence>
<keyword evidence="3 5" id="KW-0413">Isomerase</keyword>
<dbReference type="InterPro" id="IPR015443">
    <property type="entry name" value="Aldose_1-epimerase"/>
</dbReference>
<sequence length="340" mass="36790">MSIAPFGEADGKKVQEIRLRSAAGAEASIISFGASLRDLVVPLANGQKRRVVLGYDSVEGYQAGKGSVGATCGRVGNRIAGGQFTLDGKTHQLAKNENGKTHLHGGNKGFAQRVWEVADHSGNSVTLRLQSPAGEENYPGNLEAFCTYRLLEPATIRVELTATTDAATLVNMVNHSYFTLAEGAEIWDHKMQIASGFITALDGDLIPTGEIRSVAGTPYDFRSLRPIRQMQDGKPFDYDINFVLDTLSPVGQAGDVAVKVVSPTGDLTLECATDEPGMQLYTGAVVRPWALGVGGQKHFPHAGFCLEAQRFPDAIHNRHFAQATLRPGEVYRQVTEYRFK</sequence>
<dbReference type="EMBL" id="JAUYVI010000004">
    <property type="protein sequence ID" value="MDQ7248819.1"/>
    <property type="molecule type" value="Genomic_DNA"/>
</dbReference>
<dbReference type="PANTHER" id="PTHR10091">
    <property type="entry name" value="ALDOSE-1-EPIMERASE"/>
    <property type="match status" value="1"/>
</dbReference>
<evidence type="ECO:0000313" key="7">
    <source>
        <dbReference type="Proteomes" id="UP001230156"/>
    </source>
</evidence>
<proteinExistence type="inferred from homology"/>
<keyword evidence="7" id="KW-1185">Reference proteome</keyword>
<dbReference type="PIRSF" id="PIRSF005096">
    <property type="entry name" value="GALM"/>
    <property type="match status" value="1"/>
</dbReference>
<protein>
    <recommendedName>
        <fullName evidence="5">Aldose 1-epimerase</fullName>
        <ecNumber evidence="5">5.1.3.3</ecNumber>
    </recommendedName>
</protein>
<organism evidence="6 7">
    <name type="scientific">Dongia sedimenti</name>
    <dbReference type="NCBI Taxonomy" id="3064282"/>
    <lineage>
        <taxon>Bacteria</taxon>
        <taxon>Pseudomonadati</taxon>
        <taxon>Pseudomonadota</taxon>
        <taxon>Alphaproteobacteria</taxon>
        <taxon>Rhodospirillales</taxon>
        <taxon>Dongiaceae</taxon>
        <taxon>Dongia</taxon>
    </lineage>
</organism>
<gene>
    <name evidence="6" type="ORF">Q8A70_14130</name>
</gene>
<keyword evidence="4 5" id="KW-0119">Carbohydrate metabolism</keyword>
<dbReference type="NCBIfam" id="NF008277">
    <property type="entry name" value="PRK11055.1"/>
    <property type="match status" value="1"/>
</dbReference>
<evidence type="ECO:0000256" key="1">
    <source>
        <dbReference type="ARBA" id="ARBA00005028"/>
    </source>
</evidence>
<name>A0ABU0YM71_9PROT</name>
<comment type="similarity">
    <text evidence="2 5">Belongs to the aldose epimerase family.</text>
</comment>
<evidence type="ECO:0000256" key="2">
    <source>
        <dbReference type="ARBA" id="ARBA00006206"/>
    </source>
</evidence>